<dbReference type="AlphaFoldDB" id="A0A810Q3I9"/>
<gene>
    <name evidence="2" type="ORF">MM50RIKEN_00290</name>
</gene>
<evidence type="ECO:0000313" key="2">
    <source>
        <dbReference type="EMBL" id="BCK80266.1"/>
    </source>
</evidence>
<protein>
    <submittedName>
        <fullName evidence="2">Uncharacterized protein</fullName>
    </submittedName>
</protein>
<organism evidence="2 3">
    <name type="scientific">Vescimonas coprocola</name>
    <dbReference type="NCBI Taxonomy" id="2714355"/>
    <lineage>
        <taxon>Bacteria</taxon>
        <taxon>Bacillati</taxon>
        <taxon>Bacillota</taxon>
        <taxon>Clostridia</taxon>
        <taxon>Eubacteriales</taxon>
        <taxon>Oscillospiraceae</taxon>
        <taxon>Vescimonas</taxon>
    </lineage>
</organism>
<sequence length="170" mass="18585">MKCSWFSREGLTAALPPNVEAGRMAGIIRGTLLGAVFGGGILFACRYGSAYQSLMEWDPVRNRSVVRAGARMLPFWQTMEPALVLMALFALGALLSATVLYASYYQGGRSIYLMRRLPDGGRTLRRQVWTVPLRWMAACIAAAAALSVLCWAAWRLITPAQTLGHGLFGI</sequence>
<evidence type="ECO:0000256" key="1">
    <source>
        <dbReference type="SAM" id="Phobius"/>
    </source>
</evidence>
<accession>A0A810Q3I9</accession>
<keyword evidence="3" id="KW-1185">Reference proteome</keyword>
<reference evidence="2" key="1">
    <citation type="submission" date="2020-09" db="EMBL/GenBank/DDBJ databases">
        <title>New species isolated from human feces.</title>
        <authorList>
            <person name="Kitahara M."/>
            <person name="Shigeno Y."/>
            <person name="Shime M."/>
            <person name="Matsumoto Y."/>
            <person name="Nakamura S."/>
            <person name="Motooka D."/>
            <person name="Fukuoka S."/>
            <person name="Nishikawa H."/>
            <person name="Benno Y."/>
        </authorList>
    </citation>
    <scope>NUCLEOTIDE SEQUENCE</scope>
    <source>
        <strain evidence="2">MM50</strain>
    </source>
</reference>
<feature type="transmembrane region" description="Helical" evidence="1">
    <location>
        <begin position="32"/>
        <end position="49"/>
    </location>
</feature>
<feature type="transmembrane region" description="Helical" evidence="1">
    <location>
        <begin position="82"/>
        <end position="105"/>
    </location>
</feature>
<dbReference type="RefSeq" id="WP_213541248.1">
    <property type="nucleotide sequence ID" value="NZ_AP023418.1"/>
</dbReference>
<proteinExistence type="predicted"/>
<keyword evidence="1" id="KW-0472">Membrane</keyword>
<feature type="transmembrane region" description="Helical" evidence="1">
    <location>
        <begin position="135"/>
        <end position="154"/>
    </location>
</feature>
<dbReference type="EMBL" id="AP023418">
    <property type="protein sequence ID" value="BCK80266.1"/>
    <property type="molecule type" value="Genomic_DNA"/>
</dbReference>
<dbReference type="KEGG" id="vcop:MM50RIKEN_00290"/>
<dbReference type="Proteomes" id="UP000681035">
    <property type="component" value="Chromosome"/>
</dbReference>
<evidence type="ECO:0000313" key="3">
    <source>
        <dbReference type="Proteomes" id="UP000681035"/>
    </source>
</evidence>
<name>A0A810Q3I9_9FIRM</name>
<keyword evidence="1" id="KW-1133">Transmembrane helix</keyword>
<keyword evidence="1" id="KW-0812">Transmembrane</keyword>